<keyword evidence="7" id="KW-0614">Plasmid</keyword>
<evidence type="ECO:0000313" key="7">
    <source>
        <dbReference type="EMBL" id="QLF71781.1"/>
    </source>
</evidence>
<comment type="subcellular location">
    <subcellularLocation>
        <location evidence="1">Cell membrane</location>
        <topology evidence="1">Multi-pass membrane protein</topology>
    </subcellularLocation>
</comment>
<proteinExistence type="predicted"/>
<sequence length="207" mass="20710">MTAFWTLQAPATLALVLPVLMMPGLDFAAVARNAASGGRRAGISAAAGSTLGASIYILGAATGMGAVTDLVTEAEAVFRVLGAVVLWWFAWRFLSAAFAATAGSRSSDPPALSVSAFSDGALASALNPKTPLFFAAVFGASSIGQASAGERIGFGLLVCSLHFAWFAGVALMLDRIGTRPGSGPVLRIGAGAVAVVLVGAGILALRG</sequence>
<feature type="transmembrane region" description="Helical" evidence="6">
    <location>
        <begin position="76"/>
        <end position="100"/>
    </location>
</feature>
<geneLocation type="plasmid" evidence="7 8">
    <name>pPRADMK78_01</name>
</geneLocation>
<keyword evidence="8" id="KW-1185">Reference proteome</keyword>
<dbReference type="EMBL" id="CP058351">
    <property type="protein sequence ID" value="QLF71781.1"/>
    <property type="molecule type" value="Genomic_DNA"/>
</dbReference>
<evidence type="ECO:0000256" key="3">
    <source>
        <dbReference type="ARBA" id="ARBA00022692"/>
    </source>
</evidence>
<evidence type="ECO:0000256" key="6">
    <source>
        <dbReference type="SAM" id="Phobius"/>
    </source>
</evidence>
<evidence type="ECO:0000256" key="4">
    <source>
        <dbReference type="ARBA" id="ARBA00022989"/>
    </source>
</evidence>
<dbReference type="PANTHER" id="PTHR30086:SF20">
    <property type="entry name" value="ARGININE EXPORTER PROTEIN ARGO-RELATED"/>
    <property type="match status" value="1"/>
</dbReference>
<dbReference type="InterPro" id="IPR001123">
    <property type="entry name" value="LeuE-type"/>
</dbReference>
<feature type="transmembrane region" description="Helical" evidence="6">
    <location>
        <begin position="120"/>
        <end position="140"/>
    </location>
</feature>
<feature type="transmembrane region" description="Helical" evidence="6">
    <location>
        <begin position="152"/>
        <end position="173"/>
    </location>
</feature>
<gene>
    <name evidence="7" type="ORF">FE840_019370</name>
</gene>
<keyword evidence="3 6" id="KW-0812">Transmembrane</keyword>
<organism evidence="7 8">
    <name type="scientific">Peteryoungia desertarenae</name>
    <dbReference type="NCBI Taxonomy" id="1813451"/>
    <lineage>
        <taxon>Bacteria</taxon>
        <taxon>Pseudomonadati</taxon>
        <taxon>Pseudomonadota</taxon>
        <taxon>Alphaproteobacteria</taxon>
        <taxon>Hyphomicrobiales</taxon>
        <taxon>Rhizobiaceae</taxon>
        <taxon>Peteryoungia</taxon>
    </lineage>
</organism>
<evidence type="ECO:0000256" key="1">
    <source>
        <dbReference type="ARBA" id="ARBA00004651"/>
    </source>
</evidence>
<feature type="transmembrane region" description="Helical" evidence="6">
    <location>
        <begin position="185"/>
        <end position="205"/>
    </location>
</feature>
<dbReference type="PANTHER" id="PTHR30086">
    <property type="entry name" value="ARGININE EXPORTER PROTEIN ARGO"/>
    <property type="match status" value="1"/>
</dbReference>
<dbReference type="RefSeq" id="WP_138289785.1">
    <property type="nucleotide sequence ID" value="NZ_CP058351.1"/>
</dbReference>
<evidence type="ECO:0000313" key="8">
    <source>
        <dbReference type="Proteomes" id="UP000308530"/>
    </source>
</evidence>
<feature type="transmembrane region" description="Helical" evidence="6">
    <location>
        <begin position="44"/>
        <end position="64"/>
    </location>
</feature>
<protein>
    <submittedName>
        <fullName evidence="7">LysE family transporter</fullName>
    </submittedName>
</protein>
<accession>A0ABX6QT75</accession>
<reference evidence="7 8" key="1">
    <citation type="submission" date="2020-06" db="EMBL/GenBank/DDBJ databases">
        <title>Genome sequence of Rhizobium sp strain ADMK78.</title>
        <authorList>
            <person name="Rahi P."/>
        </authorList>
    </citation>
    <scope>NUCLEOTIDE SEQUENCE [LARGE SCALE GENOMIC DNA]</scope>
    <source>
        <strain evidence="7 8">ADMK78</strain>
        <plasmid evidence="7 8">pPRADMK78_01</plasmid>
    </source>
</reference>
<dbReference type="Pfam" id="PF01810">
    <property type="entry name" value="LysE"/>
    <property type="match status" value="1"/>
</dbReference>
<keyword evidence="2" id="KW-1003">Cell membrane</keyword>
<name>A0ABX6QT75_9HYPH</name>
<evidence type="ECO:0000256" key="2">
    <source>
        <dbReference type="ARBA" id="ARBA00022475"/>
    </source>
</evidence>
<keyword evidence="4 6" id="KW-1133">Transmembrane helix</keyword>
<evidence type="ECO:0000256" key="5">
    <source>
        <dbReference type="ARBA" id="ARBA00023136"/>
    </source>
</evidence>
<dbReference type="Proteomes" id="UP000308530">
    <property type="component" value="Plasmid pPRADMK78_01"/>
</dbReference>
<keyword evidence="5 6" id="KW-0472">Membrane</keyword>